<gene>
    <name evidence="1" type="ORF">LZ495_41160</name>
</gene>
<organism evidence="1 2">
    <name type="scientific">Yinghuangia soli</name>
    <dbReference type="NCBI Taxonomy" id="2908204"/>
    <lineage>
        <taxon>Bacteria</taxon>
        <taxon>Bacillati</taxon>
        <taxon>Actinomycetota</taxon>
        <taxon>Actinomycetes</taxon>
        <taxon>Kitasatosporales</taxon>
        <taxon>Streptomycetaceae</taxon>
        <taxon>Yinghuangia</taxon>
    </lineage>
</organism>
<evidence type="ECO:0000313" key="2">
    <source>
        <dbReference type="Proteomes" id="UP001165378"/>
    </source>
</evidence>
<dbReference type="RefSeq" id="WP_235058367.1">
    <property type="nucleotide sequence ID" value="NZ_JAKFHA010000053.1"/>
</dbReference>
<keyword evidence="2" id="KW-1185">Reference proteome</keyword>
<dbReference type="AlphaFoldDB" id="A0AA41Q8K4"/>
<dbReference type="EMBL" id="JAKFHA010000053">
    <property type="protein sequence ID" value="MCF2533599.1"/>
    <property type="molecule type" value="Genomic_DNA"/>
</dbReference>
<name>A0AA41Q8K4_9ACTN</name>
<proteinExistence type="predicted"/>
<sequence length="227" mass="24679">MFLESLAANWEAVPVEEALKQYDMAAANNRTSWEVDEYFGEEPEHFLVHRGDLAIDGALALGNAPDEDDDTVYVIDGDLTVSGPLTFCNADVYTTLYVTGSVVAQDLVCLWDSLLLVGRSLTVRNLLATSLYDPAALVVKGPVSARTWLEMGGRGCIYFGVEPTVDTWIRGHLNEYAEGSNAADRLAGAGQVAGVAEAVLPEFLYEDIYCKNLDILTAVLEGRPVLR</sequence>
<protein>
    <submittedName>
        <fullName evidence="1">Uncharacterized protein</fullName>
    </submittedName>
</protein>
<accession>A0AA41Q8K4</accession>
<evidence type="ECO:0000313" key="1">
    <source>
        <dbReference type="EMBL" id="MCF2533599.1"/>
    </source>
</evidence>
<dbReference type="Proteomes" id="UP001165378">
    <property type="component" value="Unassembled WGS sequence"/>
</dbReference>
<comment type="caution">
    <text evidence="1">The sequence shown here is derived from an EMBL/GenBank/DDBJ whole genome shotgun (WGS) entry which is preliminary data.</text>
</comment>
<reference evidence="1" key="1">
    <citation type="submission" date="2022-01" db="EMBL/GenBank/DDBJ databases">
        <title>Genome-Based Taxonomic Classification of the Phylum Actinobacteria.</title>
        <authorList>
            <person name="Gao Y."/>
        </authorList>
    </citation>
    <scope>NUCLEOTIDE SEQUENCE</scope>
    <source>
        <strain evidence="1">KLBMP 8922</strain>
    </source>
</reference>